<dbReference type="Proteomes" id="UP000036196">
    <property type="component" value="Unassembled WGS sequence"/>
</dbReference>
<keyword evidence="4" id="KW-1185">Reference proteome</keyword>
<protein>
    <submittedName>
        <fullName evidence="3">Oxidoreductase</fullName>
    </submittedName>
</protein>
<dbReference type="SUPFAM" id="SSF89733">
    <property type="entry name" value="L-sulfolactate dehydrogenase-like"/>
    <property type="match status" value="1"/>
</dbReference>
<dbReference type="Pfam" id="PF02615">
    <property type="entry name" value="Ldh_2"/>
    <property type="match status" value="1"/>
</dbReference>
<evidence type="ECO:0000313" key="3">
    <source>
        <dbReference type="EMBL" id="KMK12703.1"/>
    </source>
</evidence>
<dbReference type="InterPro" id="IPR043143">
    <property type="entry name" value="Mal/L-sulf/L-lact_DH-like_NADP"/>
</dbReference>
<dbReference type="EMBL" id="LDZF01000016">
    <property type="protein sequence ID" value="KMK12703.1"/>
    <property type="molecule type" value="Genomic_DNA"/>
</dbReference>
<evidence type="ECO:0000313" key="4">
    <source>
        <dbReference type="Proteomes" id="UP000036196"/>
    </source>
</evidence>
<accession>A0A0J5KYU2</accession>
<evidence type="ECO:0000256" key="2">
    <source>
        <dbReference type="ARBA" id="ARBA00023002"/>
    </source>
</evidence>
<dbReference type="Gene3D" id="1.10.1530.10">
    <property type="match status" value="1"/>
</dbReference>
<proteinExistence type="inferred from homology"/>
<evidence type="ECO:0000256" key="1">
    <source>
        <dbReference type="ARBA" id="ARBA00006056"/>
    </source>
</evidence>
<name>A0A0J5KYU2_PLUGE</name>
<dbReference type="InterPro" id="IPR003767">
    <property type="entry name" value="Malate/L-lactate_DH-like"/>
</dbReference>
<reference evidence="3 4" key="1">
    <citation type="submission" date="2015-05" db="EMBL/GenBank/DDBJ databases">
        <title>Genome sequences of Pluralibacter gergoviae.</title>
        <authorList>
            <person name="Greninger A.L."/>
            <person name="Miller S."/>
        </authorList>
    </citation>
    <scope>NUCLEOTIDE SEQUENCE [LARGE SCALE GENOMIC DNA]</scope>
    <source>
        <strain evidence="3 4">JS81F13</strain>
    </source>
</reference>
<gene>
    <name evidence="3" type="ORF">ABW06_15710</name>
</gene>
<dbReference type="InterPro" id="IPR043144">
    <property type="entry name" value="Mal/L-sulf/L-lact_DH-like_ah"/>
</dbReference>
<organism evidence="3 4">
    <name type="scientific">Pluralibacter gergoviae</name>
    <name type="common">Enterobacter gergoviae</name>
    <dbReference type="NCBI Taxonomy" id="61647"/>
    <lineage>
        <taxon>Bacteria</taxon>
        <taxon>Pseudomonadati</taxon>
        <taxon>Pseudomonadota</taxon>
        <taxon>Gammaproteobacteria</taxon>
        <taxon>Enterobacterales</taxon>
        <taxon>Enterobacteriaceae</taxon>
        <taxon>Pluralibacter</taxon>
    </lineage>
</organism>
<dbReference type="PATRIC" id="fig|61647.15.peg.1334"/>
<dbReference type="PANTHER" id="PTHR11091:SF0">
    <property type="entry name" value="MALATE DEHYDROGENASE"/>
    <property type="match status" value="1"/>
</dbReference>
<dbReference type="STRING" id="61647.LG71_25405"/>
<sequence>MDTMTLSLAEANALALTVLRSNGFSNDHAAAIAANVTAGERDGAASHGLWRLLGIVDTLRKGKVSPDARPVLCDKAPAVVQVDARGGCSLLAWQLGLPVLIDKARQGGIAALAINRCMHFSALFADIEPLTDAGLVGLACTPSHAWVAPQGGSRPLFGTNPIAFGWPRAGKPPFIFDMATSAAARGEIQLHQRHGTPLPEGWGIDSRGRPSTDPQAVLDGAMLTFGGHKGSALAAMVELIAGPLIGDMTSAESLAWDDGAGALPFGGELILALDPARFLGDEAPAHLARAEALFTDMQAQGARLPGERRFQARARSEQQGVVLQRSLYDDINGLIRGR</sequence>
<dbReference type="Gene3D" id="3.30.1370.60">
    <property type="entry name" value="Hypothetical oxidoreductase yiak, domain 2"/>
    <property type="match status" value="1"/>
</dbReference>
<dbReference type="PANTHER" id="PTHR11091">
    <property type="entry name" value="OXIDOREDUCTASE-RELATED"/>
    <property type="match status" value="1"/>
</dbReference>
<comment type="similarity">
    <text evidence="1">Belongs to the LDH2/MDH2 oxidoreductase family.</text>
</comment>
<dbReference type="eggNOG" id="COG2055">
    <property type="taxonomic scope" value="Bacteria"/>
</dbReference>
<dbReference type="InterPro" id="IPR036111">
    <property type="entry name" value="Mal/L-sulfo/L-lacto_DH-like_sf"/>
</dbReference>
<comment type="caution">
    <text evidence="3">The sequence shown here is derived from an EMBL/GenBank/DDBJ whole genome shotgun (WGS) entry which is preliminary data.</text>
</comment>
<dbReference type="RefSeq" id="WP_048279574.1">
    <property type="nucleotide sequence ID" value="NZ_LDZF01000016.1"/>
</dbReference>
<dbReference type="AlphaFoldDB" id="A0A0J5KYU2"/>
<keyword evidence="2" id="KW-0560">Oxidoreductase</keyword>
<dbReference type="GO" id="GO:0016491">
    <property type="term" value="F:oxidoreductase activity"/>
    <property type="evidence" value="ECO:0007669"/>
    <property type="project" value="UniProtKB-KW"/>
</dbReference>